<keyword evidence="1" id="KW-0472">Membrane</keyword>
<dbReference type="InterPro" id="IPR026906">
    <property type="entry name" value="LRR_5"/>
</dbReference>
<evidence type="ECO:0000313" key="4">
    <source>
        <dbReference type="Proteomes" id="UP000601435"/>
    </source>
</evidence>
<comment type="caution">
    <text evidence="3">The sequence shown here is derived from an EMBL/GenBank/DDBJ whole genome shotgun (WGS) entry which is preliminary data.</text>
</comment>
<evidence type="ECO:0000256" key="1">
    <source>
        <dbReference type="SAM" id="Phobius"/>
    </source>
</evidence>
<keyword evidence="2" id="KW-0732">Signal</keyword>
<dbReference type="EMBL" id="CAJNJA010059364">
    <property type="protein sequence ID" value="CAE7867432.1"/>
    <property type="molecule type" value="Genomic_DNA"/>
</dbReference>
<gene>
    <name evidence="3" type="primary">ERECTA</name>
    <name evidence="3" type="ORF">SNEC2469_LOCUS27839</name>
</gene>
<reference evidence="3" key="1">
    <citation type="submission" date="2021-02" db="EMBL/GenBank/DDBJ databases">
        <authorList>
            <person name="Dougan E. K."/>
            <person name="Rhodes N."/>
            <person name="Thang M."/>
            <person name="Chan C."/>
        </authorList>
    </citation>
    <scope>NUCLEOTIDE SEQUENCE</scope>
</reference>
<sequence>MRAAISMAWAWPQFILWLCLARCGAERPATHLGILSTNNDEAAPTTSMRHFVFSVAWVFQSTGFKELGARALGDYCGWPGITCHGSCVVSIVLGEDAHGQLPELWHFGNLIEVDISSMDVWGDLKVLEECTRLKFLNLRAEAMRGDIRALANMKWLEQFSLLSLEGIAAIEGDIHVLANMELLQEVQLSKTKVSGDIKVFNECKLLKYLYLDDASAIGGDIQVFEALPGIKALNLQGTQVYGDIQAFQGSAQLHTLVLASTQVYGDIRAFEATHKLELLQEVQLSKTKVSGDIKVFNECKFLKYLYLDDASAIGGDIQVFEALPGMKELNLRGTQVYGDIQAFQGSARLRALDLQGTQVYGDIRAFEATHKLEELILEATRISGNIQAFEKTKLLENLALSLTEVEGDIRVFNTTRHLQKLRLLSTKVCGDIVALQGATSLSELFLRSTNVQGDIEALTSTSRLEQLSLASSKVSGNVDIFNSSKVTAFRNLWKLELDHTDVVGNISFIGSLAQLLDVNLAATRISGDIDVFSRNKRLKFVRCQSTQVKGDIRSFEDLPHLTEVDMSFTNITGDVTVFAHKMSLHTLKLASTGIFGDIEDLVSGDNAFEVLELSSTSVVGNIWVFQHALSLREIYLEDTQVTGSMDGILHWEKVNTSLAWLLQGAAHFEAFGPELSSRQALHLRSSAVTTWIHVADFLKRLHLPTLVAKGSEVRFIPAGEDRVDLLQLPQFLHPEEASLQLLPALTTLEVSGCQLQGPVSDLLLPLAFCEHLGSVLARESGLTGDLPTTDPSWTCPGAAIPHALHSIGLSSNKQRLQLAENVLTKACRAKVLIDLKHTWLDNPSLDEIRKLVAKGTVNLSERRVFLRESEGYNCVDIDRSSTTLEVTPSKILPHEWCTCLQGWFGAGTDCKECPEDFFSDELNSSSCSHCPAHTNSSKRSTSVHDCHCQDRHLNCSGYSSNASTAQPLLGYARLELKAHEAFQCLDKKRCPGDGGAASGLGCGSGYDGPLCTGCHKTFFAAGNSCLPCSNKHQHLPTWLIHAMASVTIVALLWAGVVAVAYLVYSWHPGQWLEVQLQTLRQAVFAEGVVGSLQQKLLKSQAPVLLQMCQLLSQAKRLWVVLAVLASNKEKEGDEASSSRLWELPYMQTLQFAIGNLQELLYLQCYLGGPPVRLALAILTPVLPLALLLCSSGLEVFRRGAGVSAALKVLPIFFIGGASKCFALRSCQRFDAGGEQLENFAFLRQLPDLRCEQDVAWADSSPEQKLVSSVFWPCAICYGILIPCFLFYLYFRQHVLLRYSRVPLQLMQGGKEQHLAVGLQDRMLERRVVAAAVAYIAMMQQGTVRIQLSGGKGRLGDG</sequence>
<proteinExistence type="predicted"/>
<evidence type="ECO:0000313" key="3">
    <source>
        <dbReference type="EMBL" id="CAE7867432.1"/>
    </source>
</evidence>
<dbReference type="PANTHER" id="PTHR48065">
    <property type="entry name" value="OS10G0469600 PROTEIN"/>
    <property type="match status" value="1"/>
</dbReference>
<dbReference type="InterPro" id="IPR032675">
    <property type="entry name" value="LRR_dom_sf"/>
</dbReference>
<keyword evidence="1" id="KW-1133">Transmembrane helix</keyword>
<feature type="chain" id="PRO_5032680617" evidence="2">
    <location>
        <begin position="26"/>
        <end position="1357"/>
    </location>
</feature>
<dbReference type="CDD" id="cd00185">
    <property type="entry name" value="TNFRSF"/>
    <property type="match status" value="1"/>
</dbReference>
<dbReference type="OrthoDB" id="676979at2759"/>
<name>A0A813AG96_9DINO</name>
<dbReference type="SUPFAM" id="SSF52058">
    <property type="entry name" value="L domain-like"/>
    <property type="match status" value="2"/>
</dbReference>
<feature type="transmembrane region" description="Helical" evidence="1">
    <location>
        <begin position="1269"/>
        <end position="1290"/>
    </location>
</feature>
<organism evidence="3 4">
    <name type="scientific">Symbiodinium necroappetens</name>
    <dbReference type="NCBI Taxonomy" id="1628268"/>
    <lineage>
        <taxon>Eukaryota</taxon>
        <taxon>Sar</taxon>
        <taxon>Alveolata</taxon>
        <taxon>Dinophyceae</taxon>
        <taxon>Suessiales</taxon>
        <taxon>Symbiodiniaceae</taxon>
        <taxon>Symbiodinium</taxon>
    </lineage>
</organism>
<protein>
    <submittedName>
        <fullName evidence="3">ERECTA protein</fullName>
    </submittedName>
</protein>
<accession>A0A813AG96</accession>
<dbReference type="Pfam" id="PF13306">
    <property type="entry name" value="LRR_5"/>
    <property type="match status" value="1"/>
</dbReference>
<feature type="transmembrane region" description="Helical" evidence="1">
    <location>
        <begin position="1038"/>
        <end position="1064"/>
    </location>
</feature>
<feature type="transmembrane region" description="Helical" evidence="1">
    <location>
        <begin position="1173"/>
        <end position="1193"/>
    </location>
</feature>
<evidence type="ECO:0000256" key="2">
    <source>
        <dbReference type="SAM" id="SignalP"/>
    </source>
</evidence>
<keyword evidence="4" id="KW-1185">Reference proteome</keyword>
<dbReference type="Proteomes" id="UP000601435">
    <property type="component" value="Unassembled WGS sequence"/>
</dbReference>
<dbReference type="PANTHER" id="PTHR48065:SF11">
    <property type="entry name" value="OS11G0213300 PROTEIN"/>
    <property type="match status" value="1"/>
</dbReference>
<dbReference type="SMART" id="SM01411">
    <property type="entry name" value="Ephrin_rec_like"/>
    <property type="match status" value="1"/>
</dbReference>
<dbReference type="Gene3D" id="3.80.10.10">
    <property type="entry name" value="Ribonuclease Inhibitor"/>
    <property type="match status" value="2"/>
</dbReference>
<feature type="signal peptide" evidence="2">
    <location>
        <begin position="1"/>
        <end position="25"/>
    </location>
</feature>
<dbReference type="Gene3D" id="2.10.50.10">
    <property type="entry name" value="Tumor Necrosis Factor Receptor, subunit A, domain 2"/>
    <property type="match status" value="1"/>
</dbReference>
<keyword evidence="1" id="KW-0812">Transmembrane</keyword>